<accession>A0A0F9KGC3</accession>
<reference evidence="1" key="1">
    <citation type="journal article" date="2015" name="Nature">
        <title>Complex archaea that bridge the gap between prokaryotes and eukaryotes.</title>
        <authorList>
            <person name="Spang A."/>
            <person name="Saw J.H."/>
            <person name="Jorgensen S.L."/>
            <person name="Zaremba-Niedzwiedzka K."/>
            <person name="Martijn J."/>
            <person name="Lind A.E."/>
            <person name="van Eijk R."/>
            <person name="Schleper C."/>
            <person name="Guy L."/>
            <person name="Ettema T.J."/>
        </authorList>
    </citation>
    <scope>NUCLEOTIDE SEQUENCE</scope>
</reference>
<proteinExistence type="predicted"/>
<protein>
    <submittedName>
        <fullName evidence="1">Uncharacterized protein</fullName>
    </submittedName>
</protein>
<organism evidence="1">
    <name type="scientific">marine sediment metagenome</name>
    <dbReference type="NCBI Taxonomy" id="412755"/>
    <lineage>
        <taxon>unclassified sequences</taxon>
        <taxon>metagenomes</taxon>
        <taxon>ecological metagenomes</taxon>
    </lineage>
</organism>
<sequence>MSFTYNPTLPTDRDKVRLKIRDTDTANPVRQLWQDEEITAVLAFASVEGDLNLAAAELLEALAVNAALLHKLEALGDYKTDTKGMAEALLKSAALYRALAEEAPAFEVAEHTHTVFSWYELLDKSAMRRG</sequence>
<dbReference type="AlphaFoldDB" id="A0A0F9KGC3"/>
<name>A0A0F9KGC3_9ZZZZ</name>
<gene>
    <name evidence="1" type="ORF">LCGC14_1637860</name>
</gene>
<evidence type="ECO:0000313" key="1">
    <source>
        <dbReference type="EMBL" id="KKM21193.1"/>
    </source>
</evidence>
<dbReference type="EMBL" id="LAZR01013603">
    <property type="protein sequence ID" value="KKM21193.1"/>
    <property type="molecule type" value="Genomic_DNA"/>
</dbReference>
<comment type="caution">
    <text evidence="1">The sequence shown here is derived from an EMBL/GenBank/DDBJ whole genome shotgun (WGS) entry which is preliminary data.</text>
</comment>